<keyword evidence="2" id="KW-0720">Serine protease</keyword>
<comment type="caution">
    <text evidence="4">The sequence shown here is derived from an EMBL/GenBank/DDBJ whole genome shotgun (WGS) entry which is preliminary data.</text>
</comment>
<organism evidence="4 5">
    <name type="scientific">Mucilaginibacter gynuensis</name>
    <dbReference type="NCBI Taxonomy" id="1302236"/>
    <lineage>
        <taxon>Bacteria</taxon>
        <taxon>Pseudomonadati</taxon>
        <taxon>Bacteroidota</taxon>
        <taxon>Sphingobacteriia</taxon>
        <taxon>Sphingobacteriales</taxon>
        <taxon>Sphingobacteriaceae</taxon>
        <taxon>Mucilaginibacter</taxon>
    </lineage>
</organism>
<dbReference type="RefSeq" id="WP_345209353.1">
    <property type="nucleotide sequence ID" value="NZ_BAABFT010000001.1"/>
</dbReference>
<dbReference type="PANTHER" id="PTHR42776">
    <property type="entry name" value="SERINE PEPTIDASE S9 FAMILY MEMBER"/>
    <property type="match status" value="1"/>
</dbReference>
<sequence>MSYPLQKSPAKEQRLLKRLIRAISDSNPYLSKFINKLHYVLLPAVLLSAYSNANAQAKQTHADSLLLLREKVSAFLKQQSGYRYVYQVALSPDGKTIVYNVGGPEAGTKGIFAAPLKKPDQAVRITASPEFKWSNDNDPTWSADGKHIAFLSDEAKKGQPQLYVSSISNGKFGKAESYSNLNGYVSHPSWSPDNNKISLLYVNNATRAPSPVAAKSKAVGVIDSLGNQDVQQLIVIDLQKKQTLELSPSGLYVFEYDWSPDSKSLVYTASLPPGDDNWYIAKLYSQQLTSPKAEVIYQPSKQIALPRWSLDGKHIAFIEGLMSDQGINSGEIFTINTSGPAGLKNRTPDSKSTPTWLKWQKDGSILFTEHSSGSSVISLLDLSTDKIKRLWQTEDAIHAGREGMSISVAGPTSAPTNALIRSSWNKLPDIWAGSFKQQAQLTYFNKDITIPQLRVENVEWANDGFHVQGWLQYPENYNPALKYPLLVNAHGGPAGVGKPSFNTGIYSQLGYFVFFPNPRGSLGQGAKFTEANRRDWGYGDLRDIISGVDAVRKKVNVDNDRVGLFGWSYGGSTAMFAVTQTNRFRAVVAGAGAADWLSYYGQNSIDQWMKPYFGASPYDDPDAYARSSAMTFIKKAKTPTLILVGELDGESPPAQSFQFWHALKELGTPTQLVVYPDEGHSFFKQEDRVDVIVRTVEWFKKFMPAPESANRVTEKAGK</sequence>
<dbReference type="Proteomes" id="UP001500582">
    <property type="component" value="Unassembled WGS sequence"/>
</dbReference>
<evidence type="ECO:0000256" key="2">
    <source>
        <dbReference type="ARBA" id="ARBA00022825"/>
    </source>
</evidence>
<protein>
    <submittedName>
        <fullName evidence="4">S9 family peptidase</fullName>
    </submittedName>
</protein>
<dbReference type="SUPFAM" id="SSF82171">
    <property type="entry name" value="DPP6 N-terminal domain-like"/>
    <property type="match status" value="1"/>
</dbReference>
<accession>A0ABP8FS30</accession>
<evidence type="ECO:0000256" key="1">
    <source>
        <dbReference type="ARBA" id="ARBA00022801"/>
    </source>
</evidence>
<dbReference type="Pfam" id="PF07676">
    <property type="entry name" value="PD40"/>
    <property type="match status" value="2"/>
</dbReference>
<dbReference type="PANTHER" id="PTHR42776:SF27">
    <property type="entry name" value="DIPEPTIDYL PEPTIDASE FAMILY MEMBER 6"/>
    <property type="match status" value="1"/>
</dbReference>
<reference evidence="5" key="1">
    <citation type="journal article" date="2019" name="Int. J. Syst. Evol. Microbiol.">
        <title>The Global Catalogue of Microorganisms (GCM) 10K type strain sequencing project: providing services to taxonomists for standard genome sequencing and annotation.</title>
        <authorList>
            <consortium name="The Broad Institute Genomics Platform"/>
            <consortium name="The Broad Institute Genome Sequencing Center for Infectious Disease"/>
            <person name="Wu L."/>
            <person name="Ma J."/>
        </authorList>
    </citation>
    <scope>NUCLEOTIDE SEQUENCE [LARGE SCALE GENOMIC DNA]</scope>
    <source>
        <strain evidence="5">JCM 17705</strain>
    </source>
</reference>
<keyword evidence="5" id="KW-1185">Reference proteome</keyword>
<dbReference type="InterPro" id="IPR001375">
    <property type="entry name" value="Peptidase_S9_cat"/>
</dbReference>
<evidence type="ECO:0000313" key="4">
    <source>
        <dbReference type="EMBL" id="GAA4309913.1"/>
    </source>
</evidence>
<dbReference type="SUPFAM" id="SSF53474">
    <property type="entry name" value="alpha/beta-Hydrolases"/>
    <property type="match status" value="1"/>
</dbReference>
<gene>
    <name evidence="4" type="ORF">GCM10023149_04440</name>
</gene>
<dbReference type="InterPro" id="IPR011659">
    <property type="entry name" value="WD40"/>
</dbReference>
<keyword evidence="2" id="KW-0645">Protease</keyword>
<dbReference type="Gene3D" id="2.120.10.30">
    <property type="entry name" value="TolB, C-terminal domain"/>
    <property type="match status" value="2"/>
</dbReference>
<keyword evidence="1" id="KW-0378">Hydrolase</keyword>
<dbReference type="Pfam" id="PF00326">
    <property type="entry name" value="Peptidase_S9"/>
    <property type="match status" value="1"/>
</dbReference>
<name>A0ABP8FS30_9SPHI</name>
<feature type="domain" description="Peptidase S9 prolyl oligopeptidase catalytic" evidence="3">
    <location>
        <begin position="501"/>
        <end position="702"/>
    </location>
</feature>
<dbReference type="InterPro" id="IPR011042">
    <property type="entry name" value="6-blade_b-propeller_TolB-like"/>
</dbReference>
<dbReference type="EMBL" id="BAABFT010000001">
    <property type="protein sequence ID" value="GAA4309913.1"/>
    <property type="molecule type" value="Genomic_DNA"/>
</dbReference>
<evidence type="ECO:0000259" key="3">
    <source>
        <dbReference type="Pfam" id="PF00326"/>
    </source>
</evidence>
<dbReference type="InterPro" id="IPR029058">
    <property type="entry name" value="AB_hydrolase_fold"/>
</dbReference>
<dbReference type="Gene3D" id="3.40.50.1820">
    <property type="entry name" value="alpha/beta hydrolase"/>
    <property type="match status" value="1"/>
</dbReference>
<proteinExistence type="predicted"/>
<evidence type="ECO:0000313" key="5">
    <source>
        <dbReference type="Proteomes" id="UP001500582"/>
    </source>
</evidence>